<keyword evidence="3 5" id="KW-0540">Nuclease</keyword>
<dbReference type="Proteomes" id="UP000011922">
    <property type="component" value="Unassembled WGS sequence"/>
</dbReference>
<dbReference type="SUPFAM" id="SSF53098">
    <property type="entry name" value="Ribonuclease H-like"/>
    <property type="match status" value="1"/>
</dbReference>
<dbReference type="InterPro" id="IPR037027">
    <property type="entry name" value="YqgF/RNaseH-like_dom_sf"/>
</dbReference>
<feature type="domain" description="YqgF/RNase H-like" evidence="6">
    <location>
        <begin position="1"/>
        <end position="101"/>
    </location>
</feature>
<sequence>MRLLGIDFGLKRVGLALTDEGGRMAFPRPALARTSNDALIAEIGRMAAEEKVEAVVLGLPIAMDGEETDLSRQVRNLARKITSKTGLKVHLMDERLTSAEAQARLREAGVSSKKMKGKLDSGAAVLILEAYLGRS</sequence>
<dbReference type="PANTHER" id="PTHR33317:SF4">
    <property type="entry name" value="POLYNUCLEOTIDYL TRANSFERASE, RIBONUCLEASE H-LIKE SUPERFAMILY PROTEIN"/>
    <property type="match status" value="1"/>
</dbReference>
<evidence type="ECO:0000313" key="7">
    <source>
        <dbReference type="EMBL" id="EMG36680.1"/>
    </source>
</evidence>
<dbReference type="InterPro" id="IPR005227">
    <property type="entry name" value="YqgF"/>
</dbReference>
<dbReference type="GO" id="GO:0000967">
    <property type="term" value="P:rRNA 5'-end processing"/>
    <property type="evidence" value="ECO:0007669"/>
    <property type="project" value="UniProtKB-UniRule"/>
</dbReference>
<dbReference type="GO" id="GO:0004518">
    <property type="term" value="F:nuclease activity"/>
    <property type="evidence" value="ECO:0007669"/>
    <property type="project" value="UniProtKB-KW"/>
</dbReference>
<comment type="function">
    <text evidence="5">Could be a nuclease involved in processing of the 5'-end of pre-16S rRNA.</text>
</comment>
<dbReference type="GO" id="GO:0005829">
    <property type="term" value="C:cytosol"/>
    <property type="evidence" value="ECO:0007669"/>
    <property type="project" value="TreeGrafter"/>
</dbReference>
<dbReference type="PANTHER" id="PTHR33317">
    <property type="entry name" value="POLYNUCLEOTIDYL TRANSFERASE, RIBONUCLEASE H-LIKE SUPERFAMILY PROTEIN"/>
    <property type="match status" value="1"/>
</dbReference>
<name>M5PRI2_DESAF</name>
<dbReference type="NCBIfam" id="TIGR00250">
    <property type="entry name" value="RNAse_H_YqgF"/>
    <property type="match status" value="1"/>
</dbReference>
<evidence type="ECO:0000313" key="8">
    <source>
        <dbReference type="Proteomes" id="UP000011922"/>
    </source>
</evidence>
<evidence type="ECO:0000259" key="6">
    <source>
        <dbReference type="SMART" id="SM00732"/>
    </source>
</evidence>
<protein>
    <recommendedName>
        <fullName evidence="5">Putative pre-16S rRNA nuclease</fullName>
        <ecNumber evidence="5">3.1.-.-</ecNumber>
    </recommendedName>
</protein>
<organism evidence="7 8">
    <name type="scientific">Desulfocurvibacter africanus PCS</name>
    <dbReference type="NCBI Taxonomy" id="1262666"/>
    <lineage>
        <taxon>Bacteria</taxon>
        <taxon>Pseudomonadati</taxon>
        <taxon>Thermodesulfobacteriota</taxon>
        <taxon>Desulfovibrionia</taxon>
        <taxon>Desulfovibrionales</taxon>
        <taxon>Desulfovibrionaceae</taxon>
        <taxon>Desulfocurvibacter</taxon>
    </lineage>
</organism>
<dbReference type="SMART" id="SM00732">
    <property type="entry name" value="YqgFc"/>
    <property type="match status" value="1"/>
</dbReference>
<accession>M5PRI2</accession>
<dbReference type="HAMAP" id="MF_00651">
    <property type="entry name" value="Nuclease_YqgF"/>
    <property type="match status" value="1"/>
</dbReference>
<gene>
    <name evidence="7" type="ORF">PCS_02694</name>
</gene>
<dbReference type="AlphaFoldDB" id="M5PRI2"/>
<comment type="similarity">
    <text evidence="5">Belongs to the YqgF HJR family.</text>
</comment>
<evidence type="ECO:0000256" key="4">
    <source>
        <dbReference type="ARBA" id="ARBA00022801"/>
    </source>
</evidence>
<dbReference type="InterPro" id="IPR006641">
    <property type="entry name" value="YqgF/RNaseH-like_dom"/>
</dbReference>
<evidence type="ECO:0000256" key="3">
    <source>
        <dbReference type="ARBA" id="ARBA00022722"/>
    </source>
</evidence>
<dbReference type="Gene3D" id="3.30.420.140">
    <property type="entry name" value="YqgF/RNase H-like domain"/>
    <property type="match status" value="1"/>
</dbReference>
<dbReference type="CDD" id="cd16964">
    <property type="entry name" value="YqgF"/>
    <property type="match status" value="1"/>
</dbReference>
<keyword evidence="1 5" id="KW-0963">Cytoplasm</keyword>
<evidence type="ECO:0000256" key="2">
    <source>
        <dbReference type="ARBA" id="ARBA00022517"/>
    </source>
</evidence>
<proteinExistence type="inferred from homology"/>
<dbReference type="PATRIC" id="fig|1262666.3.peg.2731"/>
<dbReference type="InterPro" id="IPR012337">
    <property type="entry name" value="RNaseH-like_sf"/>
</dbReference>
<dbReference type="EC" id="3.1.-.-" evidence="5"/>
<reference evidence="7 8" key="1">
    <citation type="journal article" date="2013" name="Genome Announc.">
        <title>Draft Genome Sequence for Desulfovibrio africanus Strain PCS.</title>
        <authorList>
            <person name="Brown S.D."/>
            <person name="Utturkar S.M."/>
            <person name="Arkin A.P."/>
            <person name="Deutschbauer A.M."/>
            <person name="Elias D.A."/>
            <person name="Hazen T.C."/>
            <person name="Chakraborty R."/>
        </authorList>
    </citation>
    <scope>NUCLEOTIDE SEQUENCE [LARGE SCALE GENOMIC DNA]</scope>
    <source>
        <strain evidence="7 8">PCS</strain>
    </source>
</reference>
<comment type="subcellular location">
    <subcellularLocation>
        <location evidence="5">Cytoplasm</location>
    </subcellularLocation>
</comment>
<comment type="caution">
    <text evidence="7">The sequence shown here is derived from an EMBL/GenBank/DDBJ whole genome shotgun (WGS) entry which is preliminary data.</text>
</comment>
<dbReference type="Pfam" id="PF03652">
    <property type="entry name" value="RuvX"/>
    <property type="match status" value="1"/>
</dbReference>
<keyword evidence="4 5" id="KW-0378">Hydrolase</keyword>
<dbReference type="EMBL" id="AOSV01000029">
    <property type="protein sequence ID" value="EMG36680.1"/>
    <property type="molecule type" value="Genomic_DNA"/>
</dbReference>
<keyword evidence="2 5" id="KW-0690">Ribosome biogenesis</keyword>
<dbReference type="RefSeq" id="WP_005988007.1">
    <property type="nucleotide sequence ID" value="NZ_AOSV01000029.1"/>
</dbReference>
<dbReference type="GO" id="GO:0016788">
    <property type="term" value="F:hydrolase activity, acting on ester bonds"/>
    <property type="evidence" value="ECO:0007669"/>
    <property type="project" value="UniProtKB-UniRule"/>
</dbReference>
<evidence type="ECO:0000256" key="1">
    <source>
        <dbReference type="ARBA" id="ARBA00022490"/>
    </source>
</evidence>
<evidence type="ECO:0000256" key="5">
    <source>
        <dbReference type="HAMAP-Rule" id="MF_00651"/>
    </source>
</evidence>